<dbReference type="SUPFAM" id="SSF50044">
    <property type="entry name" value="SH3-domain"/>
    <property type="match status" value="1"/>
</dbReference>
<evidence type="ECO:0008006" key="8">
    <source>
        <dbReference type="Google" id="ProtNLM"/>
    </source>
</evidence>
<feature type="region of interest" description="Disordered" evidence="3">
    <location>
        <begin position="390"/>
        <end position="427"/>
    </location>
</feature>
<feature type="compositionally biased region" description="Polar residues" evidence="3">
    <location>
        <begin position="243"/>
        <end position="268"/>
    </location>
</feature>
<dbReference type="Pfam" id="PF02759">
    <property type="entry name" value="RUN"/>
    <property type="match status" value="1"/>
</dbReference>
<accession>A0ABQ7QYG4</accession>
<evidence type="ECO:0000256" key="1">
    <source>
        <dbReference type="ARBA" id="ARBA00022443"/>
    </source>
</evidence>
<dbReference type="InterPro" id="IPR047343">
    <property type="entry name" value="RUSC1_2"/>
</dbReference>
<feature type="compositionally biased region" description="Low complexity" evidence="3">
    <location>
        <begin position="407"/>
        <end position="426"/>
    </location>
</feature>
<feature type="compositionally biased region" description="Polar residues" evidence="3">
    <location>
        <begin position="1254"/>
        <end position="1267"/>
    </location>
</feature>
<feature type="region of interest" description="Disordered" evidence="3">
    <location>
        <begin position="1138"/>
        <end position="1163"/>
    </location>
</feature>
<evidence type="ECO:0000259" key="5">
    <source>
        <dbReference type="PROSITE" id="PS50826"/>
    </source>
</evidence>
<evidence type="ECO:0000256" key="3">
    <source>
        <dbReference type="SAM" id="MobiDB-lite"/>
    </source>
</evidence>
<evidence type="ECO:0000313" key="6">
    <source>
        <dbReference type="EMBL" id="KAG7310090.1"/>
    </source>
</evidence>
<dbReference type="InterPro" id="IPR037213">
    <property type="entry name" value="Run_dom_sf"/>
</dbReference>
<dbReference type="SMART" id="SM00326">
    <property type="entry name" value="SH3"/>
    <property type="match status" value="1"/>
</dbReference>
<feature type="region of interest" description="Disordered" evidence="3">
    <location>
        <begin position="1176"/>
        <end position="1318"/>
    </location>
</feature>
<feature type="compositionally biased region" description="Basic and acidic residues" evidence="3">
    <location>
        <begin position="96"/>
        <end position="105"/>
    </location>
</feature>
<feature type="domain" description="RUN" evidence="5">
    <location>
        <begin position="973"/>
        <end position="1119"/>
    </location>
</feature>
<feature type="domain" description="SH3" evidence="4">
    <location>
        <begin position="1316"/>
        <end position="1375"/>
    </location>
</feature>
<dbReference type="Gene3D" id="1.20.58.900">
    <property type="match status" value="1"/>
</dbReference>
<feature type="region of interest" description="Disordered" evidence="3">
    <location>
        <begin position="628"/>
        <end position="661"/>
    </location>
</feature>
<dbReference type="InterPro" id="IPR036028">
    <property type="entry name" value="SH3-like_dom_sf"/>
</dbReference>
<reference evidence="6 7" key="1">
    <citation type="submission" date="2021-06" db="EMBL/GenBank/DDBJ databases">
        <title>A haploid diamondback moth (Plutella xylostella L.) genome assembly resolves 31 chromosomes and identifies a diamide resistance mutation.</title>
        <authorList>
            <person name="Ward C.M."/>
            <person name="Perry K.D."/>
            <person name="Baker G."/>
            <person name="Powis K."/>
            <person name="Heckel D.G."/>
            <person name="Baxter S.W."/>
        </authorList>
    </citation>
    <scope>NUCLEOTIDE SEQUENCE [LARGE SCALE GENOMIC DNA]</scope>
    <source>
        <strain evidence="6 7">LV</strain>
        <tissue evidence="6">Single pupa</tissue>
    </source>
</reference>
<dbReference type="PROSITE" id="PS50002">
    <property type="entry name" value="SH3"/>
    <property type="match status" value="1"/>
</dbReference>
<dbReference type="EMBL" id="JAHIBW010000006">
    <property type="protein sequence ID" value="KAG7310090.1"/>
    <property type="molecule type" value="Genomic_DNA"/>
</dbReference>
<dbReference type="Gene3D" id="2.30.30.40">
    <property type="entry name" value="SH3 Domains"/>
    <property type="match status" value="1"/>
</dbReference>
<feature type="compositionally biased region" description="Low complexity" evidence="3">
    <location>
        <begin position="629"/>
        <end position="643"/>
    </location>
</feature>
<name>A0ABQ7QYG4_PLUXY</name>
<feature type="region of interest" description="Disordered" evidence="3">
    <location>
        <begin position="91"/>
        <end position="114"/>
    </location>
</feature>
<evidence type="ECO:0000259" key="4">
    <source>
        <dbReference type="PROSITE" id="PS50002"/>
    </source>
</evidence>
<dbReference type="PROSITE" id="PS50826">
    <property type="entry name" value="RUN"/>
    <property type="match status" value="1"/>
</dbReference>
<keyword evidence="7" id="KW-1185">Reference proteome</keyword>
<feature type="compositionally biased region" description="Polar residues" evidence="3">
    <location>
        <begin position="393"/>
        <end position="402"/>
    </location>
</feature>
<evidence type="ECO:0000256" key="2">
    <source>
        <dbReference type="PROSITE-ProRule" id="PRU00192"/>
    </source>
</evidence>
<dbReference type="InterPro" id="IPR004012">
    <property type="entry name" value="Run_dom"/>
</dbReference>
<dbReference type="CDD" id="cd17685">
    <property type="entry name" value="RUN_RUSC"/>
    <property type="match status" value="1"/>
</dbReference>
<organism evidence="6 7">
    <name type="scientific">Plutella xylostella</name>
    <name type="common">Diamondback moth</name>
    <name type="synonym">Plutella maculipennis</name>
    <dbReference type="NCBI Taxonomy" id="51655"/>
    <lineage>
        <taxon>Eukaryota</taxon>
        <taxon>Metazoa</taxon>
        <taxon>Ecdysozoa</taxon>
        <taxon>Arthropoda</taxon>
        <taxon>Hexapoda</taxon>
        <taxon>Insecta</taxon>
        <taxon>Pterygota</taxon>
        <taxon>Neoptera</taxon>
        <taxon>Endopterygota</taxon>
        <taxon>Lepidoptera</taxon>
        <taxon>Glossata</taxon>
        <taxon>Ditrysia</taxon>
        <taxon>Yponomeutoidea</taxon>
        <taxon>Plutellidae</taxon>
        <taxon>Plutella</taxon>
    </lineage>
</organism>
<feature type="compositionally biased region" description="Polar residues" evidence="3">
    <location>
        <begin position="1274"/>
        <end position="1283"/>
    </location>
</feature>
<feature type="region of interest" description="Disordered" evidence="3">
    <location>
        <begin position="817"/>
        <end position="848"/>
    </location>
</feature>
<dbReference type="InterPro" id="IPR001452">
    <property type="entry name" value="SH3_domain"/>
</dbReference>
<feature type="compositionally biased region" description="Polar residues" evidence="3">
    <location>
        <begin position="645"/>
        <end position="661"/>
    </location>
</feature>
<comment type="caution">
    <text evidence="6">The sequence shown here is derived from an EMBL/GenBank/DDBJ whole genome shotgun (WGS) entry which is preliminary data.</text>
</comment>
<protein>
    <recommendedName>
        <fullName evidence="8">Iporin</fullName>
    </recommendedName>
</protein>
<feature type="compositionally biased region" description="Polar residues" evidence="3">
    <location>
        <begin position="1176"/>
        <end position="1196"/>
    </location>
</feature>
<feature type="region of interest" description="Disordered" evidence="3">
    <location>
        <begin position="705"/>
        <end position="733"/>
    </location>
</feature>
<feature type="region of interest" description="Disordered" evidence="3">
    <location>
        <begin position="241"/>
        <end position="268"/>
    </location>
</feature>
<feature type="compositionally biased region" description="Low complexity" evidence="3">
    <location>
        <begin position="1290"/>
        <end position="1313"/>
    </location>
</feature>
<gene>
    <name evidence="6" type="ORF">JYU34_004630</name>
</gene>
<dbReference type="Proteomes" id="UP000823941">
    <property type="component" value="Chromosome 6"/>
</dbReference>
<keyword evidence="1 2" id="KW-0728">SH3 domain</keyword>
<dbReference type="PANTHER" id="PTHR15591:SF13">
    <property type="entry name" value="RUN DOMAIN-CONTAINING PROTEIN"/>
    <property type="match status" value="1"/>
</dbReference>
<dbReference type="SUPFAM" id="SSF140741">
    <property type="entry name" value="RUN domain-like"/>
    <property type="match status" value="1"/>
</dbReference>
<evidence type="ECO:0000313" key="7">
    <source>
        <dbReference type="Proteomes" id="UP000823941"/>
    </source>
</evidence>
<proteinExistence type="predicted"/>
<sequence>MGVTEFDWDSCTGYYSGEESVGSINTMSICKSELLFSPVKEATHGVHFSVDSLDCELPTEQDLILTCQANKDNYTIAFEGSLTIYSEDSECAEPPVNHKHDKTDKEDDNLELDNDERTRRNLELLERCKKLTNKLNTLMARSDLGLTTWSKLKKQTSQSPLRRHPSGNNNEDSNETTDATNEMSNSVIKSQSLPNLYRRKLMSSSINSAALSNSTVDSFTTNQRLAGTSACMKVYDVTHNRSHGSQNSEAMSTSSTENPSTSDKSQPKQPFNLVKLFMKQKSISNDGIGGIDQLDSSQCWPSSGDSGESMGEHKGEMKLLKTSCNLERPPEELPISSHEEEVDVVYEEIPTTNAFSTRVYDEVLVEEEESGVSDNESHLYATVNKGHIRRANINMNNSPAKQKSTRKSYSSQSSGTSVSISSCSESDGTQITRMNRILHKESCDNKATSTHIHATTDKSMQTSNIHMSSMSHDREVFKVIEASFLEKLKEGDCEKPVFVLYPSYTLPDISFLNGRPNIYLNPLKVNVSPKPTEIKKRMQVKGKRPFSCNDVEVLKKKGLGHIRDWDSLNFLLPMECKQLLSEVPELMQHMKEKDCVTKCNDKYCSASPSSKTKNRPMSCDCNNLAGQNTAVSSSSSTATQPSSGYRGSSTMLTDSSAQNSPAPVGNFNPLFVYRYDSATSSEASGVNNEGHRNVPKRSLSIADQNRLGKQGELAPPRPPLPKGILRKSMDKTRKSGLHSKRYSMFEMDDFIQDPVVCMTATPEHKTHKRRSLQEPYAPYGINPEYKKNNDLAAKRLSQHFLDAADKDADYNEYYQDEGVGTESSLESGKSNEIKYHRPRTPPLPKPRTKKLEYTEFPPPGALISSADLQQLEEFLKLSGFTCNNMDEWDQNQVQKGKNLAEIPICEEGEVSPDEFATPTRHEARGKYDLIDISQKRALVSNVTDAVEMLIQHFSSATDQAELAVLGDSKQSPACAKIALNALCPALYAVFRDGLKENIETSFGAVNNSVWQMVEATARQGPITKSLNELVLRINSEDAVTEGLVKFNAFILGLLNAQSVDAWATYVRTRETVLAKHYGPDSLILAGCVGEPRCRALLDTLLASLEPLRLLPFSLDLMFEMRELARSFKRIENEMRSASRLESSGEEQWRPGSSGSGSAASGGGKFRRLQLKWELLSNNDSSPHTPSGETSPASATRGSKIPRPVSSPVRPQAPALPSPAKNAHRGIPVPVRKGVSPTGTAAARAPSTVGARGTGATSKRPSTAANRTSRVDQGVHTTGATPRPSSLPYGRAQPPAAPRRAASSSAARAQAQAPKQQKHKYVRTLWHRLPSDSGHLAFNEGERLRLILEVDDQYLLCCRGDQKGLVPRDAVLLEDF</sequence>
<dbReference type="PANTHER" id="PTHR15591">
    <property type="entry name" value="RUN AND SH3 DOMAIN CONTAINING"/>
    <property type="match status" value="1"/>
</dbReference>
<feature type="region of interest" description="Disordered" evidence="3">
    <location>
        <begin position="152"/>
        <end position="191"/>
    </location>
</feature>